<dbReference type="KEGG" id="vg:77923773"/>
<dbReference type="RefSeq" id="YP_010648335.1">
    <property type="nucleotide sequence ID" value="NC_070727.1"/>
</dbReference>
<evidence type="ECO:0000313" key="1">
    <source>
        <dbReference type="EMBL" id="ARM68343.1"/>
    </source>
</evidence>
<reference evidence="1 2" key="1">
    <citation type="submission" date="2017-02" db="EMBL/GenBank/DDBJ databases">
        <title>Analysis of active prophages from bacterial high-throughput sequencing data.</title>
        <authorList>
            <person name="Sun Q."/>
            <person name="Zhang X."/>
            <person name="Xing S."/>
            <person name="Tong Y.-G."/>
        </authorList>
    </citation>
    <scope>NUCLEOTIDE SEQUENCE [LARGE SCALE GENOMIC DNA]</scope>
</reference>
<evidence type="ECO:0000313" key="2">
    <source>
        <dbReference type="Proteomes" id="UP000224518"/>
    </source>
</evidence>
<dbReference type="Proteomes" id="UP000224518">
    <property type="component" value="Segment"/>
</dbReference>
<accession>A0A1W6JQ09</accession>
<organism evidence="1 2">
    <name type="scientific">Staphylococcus virus IME1354_01</name>
    <dbReference type="NCBI Taxonomy" id="3070820"/>
    <lineage>
        <taxon>Viruses</taxon>
        <taxon>Duplodnaviria</taxon>
        <taxon>Heunggongvirae</taxon>
        <taxon>Uroviricota</taxon>
        <taxon>Caudoviricetes</taxon>
        <taxon>Zhangqianvirus</taxon>
        <taxon>Zhangqianvirus IME1354</taxon>
    </lineage>
</organism>
<sequence length="148" mass="17342">MEQITVTKEELLELVEKAVSKRLNGVKEKGPKTLFKEVSLSKEDIKNVNDSFIIPNQDHPFSHEVNTDAILEVSEICSHKSVRSVFHYKFAVHDNLRLISQRIVGASRNTDIDKKDYEFVEECYSELKEKFLELYEKALERKLERKDR</sequence>
<protein>
    <submittedName>
        <fullName evidence="1">Uncharacterized protein</fullName>
    </submittedName>
</protein>
<keyword evidence="2" id="KW-1185">Reference proteome</keyword>
<name>A0A1W6JQ09_9CAUD</name>
<proteinExistence type="predicted"/>
<dbReference type="GeneID" id="77923773"/>
<dbReference type="EMBL" id="KY653126">
    <property type="protein sequence ID" value="ARM68343.1"/>
    <property type="molecule type" value="Genomic_DNA"/>
</dbReference>